<feature type="transmembrane region" description="Helical" evidence="1">
    <location>
        <begin position="84"/>
        <end position="103"/>
    </location>
</feature>
<dbReference type="AlphaFoldDB" id="A0A2M7X1P2"/>
<feature type="non-terminal residue" evidence="2">
    <location>
        <position position="1"/>
    </location>
</feature>
<evidence type="ECO:0000256" key="1">
    <source>
        <dbReference type="SAM" id="Phobius"/>
    </source>
</evidence>
<gene>
    <name evidence="2" type="ORF">CO179_03415</name>
</gene>
<keyword evidence="1" id="KW-1133">Transmembrane helix</keyword>
<organism evidence="2 3">
    <name type="scientific">candidate division WWE3 bacterium CG_4_9_14_3_um_filter_39_7</name>
    <dbReference type="NCBI Taxonomy" id="1975080"/>
    <lineage>
        <taxon>Bacteria</taxon>
        <taxon>Katanobacteria</taxon>
    </lineage>
</organism>
<accession>A0A2M7X1P2</accession>
<keyword evidence="1" id="KW-0472">Membrane</keyword>
<evidence type="ECO:0000313" key="2">
    <source>
        <dbReference type="EMBL" id="PJA40090.1"/>
    </source>
</evidence>
<name>A0A2M7X1P2_UNCKA</name>
<evidence type="ECO:0000313" key="3">
    <source>
        <dbReference type="Proteomes" id="UP000231195"/>
    </source>
</evidence>
<reference evidence="3" key="1">
    <citation type="submission" date="2017-09" db="EMBL/GenBank/DDBJ databases">
        <title>Depth-based differentiation of microbial function through sediment-hosted aquifers and enrichment of novel symbionts in the deep terrestrial subsurface.</title>
        <authorList>
            <person name="Probst A.J."/>
            <person name="Ladd B."/>
            <person name="Jarett J.K."/>
            <person name="Geller-Mcgrath D.E."/>
            <person name="Sieber C.M.K."/>
            <person name="Emerson J.B."/>
            <person name="Anantharaman K."/>
            <person name="Thomas B.C."/>
            <person name="Malmstrom R."/>
            <person name="Stieglmeier M."/>
            <person name="Klingl A."/>
            <person name="Woyke T."/>
            <person name="Ryan C.M."/>
            <person name="Banfield J.F."/>
        </authorList>
    </citation>
    <scope>NUCLEOTIDE SEQUENCE [LARGE SCALE GENOMIC DNA]</scope>
</reference>
<keyword evidence="1" id="KW-0812">Transmembrane</keyword>
<feature type="transmembrane region" description="Helical" evidence="1">
    <location>
        <begin position="9"/>
        <end position="29"/>
    </location>
</feature>
<protein>
    <submittedName>
        <fullName evidence="2">Uncharacterized protein</fullName>
    </submittedName>
</protein>
<dbReference type="EMBL" id="PFWZ01000113">
    <property type="protein sequence ID" value="PJA40090.1"/>
    <property type="molecule type" value="Genomic_DNA"/>
</dbReference>
<dbReference type="Proteomes" id="UP000231195">
    <property type="component" value="Unassembled WGS sequence"/>
</dbReference>
<proteinExistence type="predicted"/>
<feature type="transmembrane region" description="Helical" evidence="1">
    <location>
        <begin position="49"/>
        <end position="72"/>
    </location>
</feature>
<sequence length="112" mass="13054">LIDSHVKKLLHFSITIILSILTLTSNLIIDQRPETFYFELGGWMYRFGTYYYFLLGYVVSSLTGSMILLVIYRFKTKDAAKRKQILLFVLGLFLMLVNFGLMANLQPKAYRN</sequence>
<comment type="caution">
    <text evidence="2">The sequence shown here is derived from an EMBL/GenBank/DDBJ whole genome shotgun (WGS) entry which is preliminary data.</text>
</comment>